<evidence type="ECO:0000256" key="2">
    <source>
        <dbReference type="ARBA" id="ARBA00022516"/>
    </source>
</evidence>
<keyword evidence="3" id="KW-0808">Transferase</keyword>
<evidence type="ECO:0000256" key="5">
    <source>
        <dbReference type="ARBA" id="ARBA00023315"/>
    </source>
</evidence>
<dbReference type="Pfam" id="PF13444">
    <property type="entry name" value="Acetyltransf_5"/>
    <property type="match status" value="1"/>
</dbReference>
<organism evidence="6 7">
    <name type="scientific">Paenibacillus marchantiophytorum</name>
    <dbReference type="NCBI Taxonomy" id="1619310"/>
    <lineage>
        <taxon>Bacteria</taxon>
        <taxon>Bacillati</taxon>
        <taxon>Bacillota</taxon>
        <taxon>Bacilli</taxon>
        <taxon>Bacillales</taxon>
        <taxon>Paenibacillaceae</taxon>
        <taxon>Paenibacillus</taxon>
    </lineage>
</organism>
<dbReference type="Gene3D" id="3.40.630.30">
    <property type="match status" value="1"/>
</dbReference>
<keyword evidence="4" id="KW-0443">Lipid metabolism</keyword>
<evidence type="ECO:0000256" key="1">
    <source>
        <dbReference type="ARBA" id="ARBA00005189"/>
    </source>
</evidence>
<protein>
    <recommendedName>
        <fullName evidence="8">GNAT family N-acetyltransferase</fullName>
    </recommendedName>
</protein>
<evidence type="ECO:0000313" key="7">
    <source>
        <dbReference type="Proteomes" id="UP000615455"/>
    </source>
</evidence>
<dbReference type="EMBL" id="BMHE01000019">
    <property type="protein sequence ID" value="GFZ88345.1"/>
    <property type="molecule type" value="Genomic_DNA"/>
</dbReference>
<comment type="caution">
    <text evidence="6">The sequence shown here is derived from an EMBL/GenBank/DDBJ whole genome shotgun (WGS) entry which is preliminary data.</text>
</comment>
<evidence type="ECO:0000313" key="6">
    <source>
        <dbReference type="EMBL" id="GFZ88345.1"/>
    </source>
</evidence>
<evidence type="ECO:0008006" key="8">
    <source>
        <dbReference type="Google" id="ProtNLM"/>
    </source>
</evidence>
<dbReference type="InterPro" id="IPR052351">
    <property type="entry name" value="Ornithine_N-alpha-AT"/>
</dbReference>
<dbReference type="InterPro" id="IPR016181">
    <property type="entry name" value="Acyl_CoA_acyltransferase"/>
</dbReference>
<evidence type="ECO:0000256" key="3">
    <source>
        <dbReference type="ARBA" id="ARBA00022679"/>
    </source>
</evidence>
<accession>A0ABQ1EUW9</accession>
<sequence length="262" mass="30045">MKGVRKLSGLLLNTAPRQTNLSVMLASNTNDIEQALRLRYQVFVEEENNMLLHNEDGLERDVYDAYCDHLIVKDLDMDKVIGTYRLLPGDRALTGIGFYSETEFDLTSYTTYKKQSLELGRSCIAPEYRGGRAIQLLWEGIAGYIAERNYSHLIGCASVHVHQIEELNLIYSLLLQKQMITDRYGIKPLATHLIQGIAQIPIDSHDKDIFRKLPPLMKGYQWLGAEIGGEPAYDALFKTVDFFIVLQKDRITKRYKRHFLAE</sequence>
<dbReference type="Proteomes" id="UP000615455">
    <property type="component" value="Unassembled WGS sequence"/>
</dbReference>
<keyword evidence="7" id="KW-1185">Reference proteome</keyword>
<dbReference type="PANTHER" id="PTHR37323">
    <property type="entry name" value="GCN5-RELATED N-ACETYLTRANSFERASE"/>
    <property type="match status" value="1"/>
</dbReference>
<proteinExistence type="predicted"/>
<name>A0ABQ1EUW9_9BACL</name>
<keyword evidence="2" id="KW-0444">Lipid biosynthesis</keyword>
<keyword evidence="5" id="KW-0012">Acyltransferase</keyword>
<gene>
    <name evidence="6" type="ORF">GCM10008018_38130</name>
</gene>
<comment type="pathway">
    <text evidence="1">Lipid metabolism.</text>
</comment>
<dbReference type="SUPFAM" id="SSF55729">
    <property type="entry name" value="Acyl-CoA N-acyltransferases (Nat)"/>
    <property type="match status" value="1"/>
</dbReference>
<evidence type="ECO:0000256" key="4">
    <source>
        <dbReference type="ARBA" id="ARBA00023098"/>
    </source>
</evidence>
<dbReference type="PANTHER" id="PTHR37323:SF1">
    <property type="entry name" value="L-ORNITHINE N(ALPHA)-ACYLTRANSFERASE"/>
    <property type="match status" value="1"/>
</dbReference>
<reference evidence="7" key="1">
    <citation type="journal article" date="2019" name="Int. J. Syst. Evol. Microbiol.">
        <title>The Global Catalogue of Microorganisms (GCM) 10K type strain sequencing project: providing services to taxonomists for standard genome sequencing and annotation.</title>
        <authorList>
            <consortium name="The Broad Institute Genomics Platform"/>
            <consortium name="The Broad Institute Genome Sequencing Center for Infectious Disease"/>
            <person name="Wu L."/>
            <person name="Ma J."/>
        </authorList>
    </citation>
    <scope>NUCLEOTIDE SEQUENCE [LARGE SCALE GENOMIC DNA]</scope>
    <source>
        <strain evidence="7">CGMCC 1.15043</strain>
    </source>
</reference>